<dbReference type="AlphaFoldDB" id="F0SF13"/>
<dbReference type="KEGG" id="psn:Pedsa_3551"/>
<reference evidence="3" key="2">
    <citation type="submission" date="2011-02" db="EMBL/GenBank/DDBJ databases">
        <title>The complete genome of Pedobacter saltans DSM 12145.</title>
        <authorList>
            <consortium name="US DOE Joint Genome Institute (JGI-PGF)"/>
            <person name="Lucas S."/>
            <person name="Copeland A."/>
            <person name="Lapidus A."/>
            <person name="Bruce D."/>
            <person name="Goodwin L."/>
            <person name="Pitluck S."/>
            <person name="Kyrpides N."/>
            <person name="Mavromatis K."/>
            <person name="Pagani I."/>
            <person name="Ivanova N."/>
            <person name="Ovchinnikova G."/>
            <person name="Lu M."/>
            <person name="Detter J.C."/>
            <person name="Han C."/>
            <person name="Land M."/>
            <person name="Hauser L."/>
            <person name="Markowitz V."/>
            <person name="Cheng J.-F."/>
            <person name="Hugenholtz P."/>
            <person name="Woyke T."/>
            <person name="Wu D."/>
            <person name="Tindall B."/>
            <person name="Pomrenke H.G."/>
            <person name="Brambilla E."/>
            <person name="Klenk H.-P."/>
            <person name="Eisen J.A."/>
        </authorList>
    </citation>
    <scope>NUCLEOTIDE SEQUENCE [LARGE SCALE GENOMIC DNA]</scope>
    <source>
        <strain evidence="3">ATCC 51119 / DSM 12145 / JCM 21818 / LMG 10337 / NBRC 100064 / NCIMB 13643</strain>
    </source>
</reference>
<feature type="signal peptide" evidence="1">
    <location>
        <begin position="1"/>
        <end position="21"/>
    </location>
</feature>
<protein>
    <recommendedName>
        <fullName evidence="4">SusD/RagB family nutrient-binding outer membrane lipoprotein</fullName>
    </recommendedName>
</protein>
<organism evidence="2 3">
    <name type="scientific">Pseudopedobacter saltans (strain ATCC 51119 / DSM 12145 / JCM 21818 / CCUG 39354 / LMG 10337 / NBRC 100064 / NCIMB 13643)</name>
    <name type="common">Pedobacter saltans</name>
    <dbReference type="NCBI Taxonomy" id="762903"/>
    <lineage>
        <taxon>Bacteria</taxon>
        <taxon>Pseudomonadati</taxon>
        <taxon>Bacteroidota</taxon>
        <taxon>Sphingobacteriia</taxon>
        <taxon>Sphingobacteriales</taxon>
        <taxon>Sphingobacteriaceae</taxon>
        <taxon>Pseudopedobacter</taxon>
    </lineage>
</organism>
<dbReference type="HOGENOM" id="CLU_025928_1_0_10"/>
<dbReference type="eggNOG" id="COG4198">
    <property type="taxonomic scope" value="Bacteria"/>
</dbReference>
<dbReference type="PROSITE" id="PS51257">
    <property type="entry name" value="PROKAR_LIPOPROTEIN"/>
    <property type="match status" value="1"/>
</dbReference>
<evidence type="ECO:0000313" key="2">
    <source>
        <dbReference type="EMBL" id="ADY54081.1"/>
    </source>
</evidence>
<dbReference type="Gene3D" id="1.25.40.390">
    <property type="match status" value="1"/>
</dbReference>
<accession>F0SF13</accession>
<dbReference type="Pfam" id="PF12771">
    <property type="entry name" value="SusD-like_2"/>
    <property type="match status" value="1"/>
</dbReference>
<keyword evidence="1" id="KW-0732">Signal</keyword>
<evidence type="ECO:0008006" key="4">
    <source>
        <dbReference type="Google" id="ProtNLM"/>
    </source>
</evidence>
<evidence type="ECO:0000313" key="3">
    <source>
        <dbReference type="Proteomes" id="UP000000310"/>
    </source>
</evidence>
<dbReference type="OrthoDB" id="9766256at2"/>
<feature type="chain" id="PRO_5003256163" description="SusD/RagB family nutrient-binding outer membrane lipoprotein" evidence="1">
    <location>
        <begin position="22"/>
        <end position="536"/>
    </location>
</feature>
<dbReference type="InterPro" id="IPR041662">
    <property type="entry name" value="SusD-like_2"/>
</dbReference>
<dbReference type="RefSeq" id="WP_013634564.1">
    <property type="nucleotide sequence ID" value="NC_015177.1"/>
</dbReference>
<sequence length="536" mass="59547">MKNTYIKLLFLLFTLSFTSCQKELETTNINPNNPNSVDPEYLLNTSVLKTINLFGGDMRRVTLSHYSNYVSVGGGQLQRYYTFASTVNSYWQTLYVSCLQPVHQIQLNYADNPSYKNRVAIARIFESYIYANIVAIWGSVPKTNALTGEVYISYDKEEDIYLNLLNDLKEAANAIDLKGDIYPANADPIFAGNLLKWKKFANTLRLRIALQISNASSGKAAEIVGDVLSNEVNTISSADETANAFWGATSDTWSFLYNYNVVEAQANAANLNVIGESLIQHMLPYNDPRLPVYAKPAKQGPFVGQYAGQPKASQLPKGVSLPNGNPHSSLAPADYSQIGDYFLKSNAEYVFLSFEEACFLKAEAALKGWGGAKTAEQYYNEGVTASMKKYGIAQQAINNYLAQPGIKWNSAVDTTGRGPEFQDFLGITTSAILQPDPFRQIVMQTWLAGFYNAMDAWTLIRRTQILEFPPHFNPDGGEGGTVGYAYIPQRLNYPPNEYQVNKAAVNSALSWLNGPDELKTKLWFALPVKRNPALPQ</sequence>
<reference evidence="2 3" key="1">
    <citation type="journal article" date="2011" name="Stand. Genomic Sci.">
        <title>Complete genome sequence of the gliding, heparinolytic Pedobacter saltans type strain (113).</title>
        <authorList>
            <person name="Liolios K."/>
            <person name="Sikorski J."/>
            <person name="Lu M."/>
            <person name="Nolan M."/>
            <person name="Lapidus A."/>
            <person name="Lucas S."/>
            <person name="Hammon N."/>
            <person name="Deshpande S."/>
            <person name="Cheng J.F."/>
            <person name="Tapia R."/>
            <person name="Han C."/>
            <person name="Goodwin L."/>
            <person name="Pitluck S."/>
            <person name="Huntemann M."/>
            <person name="Ivanova N."/>
            <person name="Pagani I."/>
            <person name="Mavromatis K."/>
            <person name="Ovchinikova G."/>
            <person name="Pati A."/>
            <person name="Chen A."/>
            <person name="Palaniappan K."/>
            <person name="Land M."/>
            <person name="Hauser L."/>
            <person name="Brambilla E.M."/>
            <person name="Kotsyurbenko O."/>
            <person name="Rohde M."/>
            <person name="Tindall B.J."/>
            <person name="Abt B."/>
            <person name="Goker M."/>
            <person name="Detter J.C."/>
            <person name="Woyke T."/>
            <person name="Bristow J."/>
            <person name="Eisen J.A."/>
            <person name="Markowitz V."/>
            <person name="Hugenholtz P."/>
            <person name="Klenk H.P."/>
            <person name="Kyrpides N.C."/>
        </authorList>
    </citation>
    <scope>NUCLEOTIDE SEQUENCE [LARGE SCALE GENOMIC DNA]</scope>
    <source>
        <strain evidence="3">ATCC 51119 / DSM 12145 / JCM 21818 / LMG 10337 / NBRC 100064 / NCIMB 13643</strain>
    </source>
</reference>
<gene>
    <name evidence="2" type="ordered locus">Pedsa_3551</name>
</gene>
<evidence type="ECO:0000256" key="1">
    <source>
        <dbReference type="SAM" id="SignalP"/>
    </source>
</evidence>
<proteinExistence type="predicted"/>
<dbReference type="SUPFAM" id="SSF48452">
    <property type="entry name" value="TPR-like"/>
    <property type="match status" value="1"/>
</dbReference>
<dbReference type="EMBL" id="CP002545">
    <property type="protein sequence ID" value="ADY54081.1"/>
    <property type="molecule type" value="Genomic_DNA"/>
</dbReference>
<dbReference type="Proteomes" id="UP000000310">
    <property type="component" value="Chromosome"/>
</dbReference>
<name>F0SF13_PSESL</name>
<dbReference type="STRING" id="762903.Pedsa_3551"/>
<keyword evidence="3" id="KW-1185">Reference proteome</keyword>
<dbReference type="InterPro" id="IPR011990">
    <property type="entry name" value="TPR-like_helical_dom_sf"/>
</dbReference>